<dbReference type="InterPro" id="IPR004841">
    <property type="entry name" value="AA-permease/SLC12A_dom"/>
</dbReference>
<dbReference type="GO" id="GO:0055085">
    <property type="term" value="P:transmembrane transport"/>
    <property type="evidence" value="ECO:0007669"/>
    <property type="project" value="InterPro"/>
</dbReference>
<evidence type="ECO:0000313" key="8">
    <source>
        <dbReference type="EMBL" id="SEQ89817.1"/>
    </source>
</evidence>
<dbReference type="STRING" id="988801.SAMN05216522_10849"/>
<gene>
    <name evidence="8" type="ORF">SAMN05216522_10849</name>
</gene>
<dbReference type="InterPro" id="IPR004840">
    <property type="entry name" value="Amino_acid_permease_CS"/>
</dbReference>
<name>A0A1H9JSL2_9GAMM</name>
<feature type="transmembrane region" description="Helical" evidence="6">
    <location>
        <begin position="55"/>
        <end position="72"/>
    </location>
</feature>
<feature type="transmembrane region" description="Helical" evidence="6">
    <location>
        <begin position="443"/>
        <end position="462"/>
    </location>
</feature>
<evidence type="ECO:0000259" key="7">
    <source>
        <dbReference type="Pfam" id="PF00324"/>
    </source>
</evidence>
<accession>A0A1H9JSL2</accession>
<sequence length="478" mass="52084">MSKRLEGRMQPEAEQSGTLQRTMKARHLVMLSLGGVIGTGLFFNTGYIIATTGAAGTLLAYLIGALVVWLVMQSLGELSVAMPETGAFHVYATRYLGPATGYTVAWLYWLTWTVALGSSFTAAGFCMQYWFPQVPIWQWCLLFCVIIFGLNIISTRFFAEGEFWFSLVKVITILVFIILGAAAIFGILPMHDGTPAPFLHNLTAQGWFPHGTLPILMTMVAVNFAFSGTELIGIAAGETENPEKVIPVAIRTTIARLIIFFLGTVFVLAALIPMQQAGVEKSPFVLVFEKIGIPYAADIFNFVILTAILSAANSGLYASGRMLWSLANQRTLPRAFAQVNRRGIPVFAISISMLGGILALFTSIIAPDTVFVALSAISGFAVVAVWLSICASHYRFRRRYVASGQKVEALAYRAPWFPILPVLGFILCLIACLGLAFDPSQRIALWCGIPFVACCYAAYYLTSAKKAKDVKHVSDSST</sequence>
<feature type="domain" description="Amino acid permease/ SLC12A" evidence="7">
    <location>
        <begin position="27"/>
        <end position="465"/>
    </location>
</feature>
<evidence type="ECO:0000256" key="5">
    <source>
        <dbReference type="ARBA" id="ARBA00023136"/>
    </source>
</evidence>
<feature type="transmembrane region" description="Helical" evidence="6">
    <location>
        <begin position="106"/>
        <end position="130"/>
    </location>
</feature>
<evidence type="ECO:0000256" key="1">
    <source>
        <dbReference type="ARBA" id="ARBA00004429"/>
    </source>
</evidence>
<feature type="transmembrane region" description="Helical" evidence="6">
    <location>
        <begin position="170"/>
        <end position="191"/>
    </location>
</feature>
<dbReference type="PROSITE" id="PS00218">
    <property type="entry name" value="AMINO_ACID_PERMEASE_1"/>
    <property type="match status" value="1"/>
</dbReference>
<evidence type="ECO:0000256" key="2">
    <source>
        <dbReference type="ARBA" id="ARBA00022448"/>
    </source>
</evidence>
<keyword evidence="9" id="KW-1185">Reference proteome</keyword>
<evidence type="ECO:0000256" key="4">
    <source>
        <dbReference type="ARBA" id="ARBA00022989"/>
    </source>
</evidence>
<organism evidence="8 9">
    <name type="scientific">Rosenbergiella nectarea</name>
    <dbReference type="NCBI Taxonomy" id="988801"/>
    <lineage>
        <taxon>Bacteria</taxon>
        <taxon>Pseudomonadati</taxon>
        <taxon>Pseudomonadota</taxon>
        <taxon>Gammaproteobacteria</taxon>
        <taxon>Enterobacterales</taxon>
        <taxon>Erwiniaceae</taxon>
        <taxon>Rosenbergiella</taxon>
    </lineage>
</organism>
<dbReference type="Proteomes" id="UP000242515">
    <property type="component" value="Unassembled WGS sequence"/>
</dbReference>
<dbReference type="Pfam" id="PF00324">
    <property type="entry name" value="AA_permease"/>
    <property type="match status" value="1"/>
</dbReference>
<dbReference type="Gene3D" id="1.20.1740.10">
    <property type="entry name" value="Amino acid/polyamine transporter I"/>
    <property type="match status" value="1"/>
</dbReference>
<dbReference type="PANTHER" id="PTHR43495:SF5">
    <property type="entry name" value="GAMMA-AMINOBUTYRIC ACID PERMEASE"/>
    <property type="match status" value="1"/>
</dbReference>
<reference evidence="9" key="1">
    <citation type="submission" date="2016-10" db="EMBL/GenBank/DDBJ databases">
        <authorList>
            <person name="Varghese N."/>
            <person name="Submissions S."/>
        </authorList>
    </citation>
    <scope>NUCLEOTIDE SEQUENCE [LARGE SCALE GENOMIC DNA]</scope>
    <source>
        <strain evidence="9">8N4</strain>
    </source>
</reference>
<evidence type="ECO:0000313" key="9">
    <source>
        <dbReference type="Proteomes" id="UP000242515"/>
    </source>
</evidence>
<dbReference type="PANTHER" id="PTHR43495">
    <property type="entry name" value="GABA PERMEASE"/>
    <property type="match status" value="1"/>
</dbReference>
<dbReference type="PIRSF" id="PIRSF006060">
    <property type="entry name" value="AA_transporter"/>
    <property type="match status" value="1"/>
</dbReference>
<comment type="subcellular location">
    <subcellularLocation>
        <location evidence="1">Cell inner membrane</location>
        <topology evidence="1">Multi-pass membrane protein</topology>
    </subcellularLocation>
</comment>
<keyword evidence="4 6" id="KW-1133">Transmembrane helix</keyword>
<dbReference type="GO" id="GO:0006865">
    <property type="term" value="P:amino acid transport"/>
    <property type="evidence" value="ECO:0007669"/>
    <property type="project" value="InterPro"/>
</dbReference>
<protein>
    <submittedName>
        <fullName evidence="8">S-methylmethionine:proton symporter, AAT family</fullName>
    </submittedName>
</protein>
<keyword evidence="3 6" id="KW-0812">Transmembrane</keyword>
<keyword evidence="5 6" id="KW-0472">Membrane</keyword>
<dbReference type="EMBL" id="FOGC01000008">
    <property type="protein sequence ID" value="SEQ89817.1"/>
    <property type="molecule type" value="Genomic_DNA"/>
</dbReference>
<keyword evidence="2" id="KW-0813">Transport</keyword>
<proteinExistence type="predicted"/>
<dbReference type="FunFam" id="1.20.1740.10:FF:000001">
    <property type="entry name" value="Amino acid permease"/>
    <property type="match status" value="1"/>
</dbReference>
<feature type="transmembrane region" description="Helical" evidence="6">
    <location>
        <begin position="344"/>
        <end position="365"/>
    </location>
</feature>
<evidence type="ECO:0000256" key="3">
    <source>
        <dbReference type="ARBA" id="ARBA00022692"/>
    </source>
</evidence>
<dbReference type="NCBIfam" id="NF008484">
    <property type="entry name" value="PRK11387.1"/>
    <property type="match status" value="1"/>
</dbReference>
<feature type="transmembrane region" description="Helical" evidence="6">
    <location>
        <begin position="136"/>
        <end position="158"/>
    </location>
</feature>
<dbReference type="GO" id="GO:0005886">
    <property type="term" value="C:plasma membrane"/>
    <property type="evidence" value="ECO:0007669"/>
    <property type="project" value="UniProtKB-SubCell"/>
</dbReference>
<feature type="transmembrane region" description="Helical" evidence="6">
    <location>
        <begin position="371"/>
        <end position="394"/>
    </location>
</feature>
<feature type="transmembrane region" description="Helical" evidence="6">
    <location>
        <begin position="299"/>
        <end position="324"/>
    </location>
</feature>
<feature type="transmembrane region" description="Helical" evidence="6">
    <location>
        <begin position="211"/>
        <end position="236"/>
    </location>
</feature>
<evidence type="ECO:0000256" key="6">
    <source>
        <dbReference type="SAM" id="Phobius"/>
    </source>
</evidence>
<feature type="transmembrane region" description="Helical" evidence="6">
    <location>
        <begin position="28"/>
        <end position="49"/>
    </location>
</feature>
<feature type="transmembrane region" description="Helical" evidence="6">
    <location>
        <begin position="415"/>
        <end position="437"/>
    </location>
</feature>
<feature type="transmembrane region" description="Helical" evidence="6">
    <location>
        <begin position="257"/>
        <end position="279"/>
    </location>
</feature>
<dbReference type="AlphaFoldDB" id="A0A1H9JSL2"/>